<dbReference type="OrthoDB" id="8812324at2"/>
<evidence type="ECO:0000313" key="2">
    <source>
        <dbReference type="Proteomes" id="UP000321337"/>
    </source>
</evidence>
<name>A0A512L6W0_9PROT</name>
<evidence type="ECO:0000313" key="1">
    <source>
        <dbReference type="EMBL" id="GEP30218.1"/>
    </source>
</evidence>
<organism evidence="1 2">
    <name type="scientific">Sulfuriferula plumbiphila</name>
    <dbReference type="NCBI Taxonomy" id="171865"/>
    <lineage>
        <taxon>Bacteria</taxon>
        <taxon>Pseudomonadati</taxon>
        <taxon>Pseudomonadota</taxon>
        <taxon>Betaproteobacteria</taxon>
        <taxon>Nitrosomonadales</taxon>
        <taxon>Sulfuricellaceae</taxon>
        <taxon>Sulfuriferula</taxon>
    </lineage>
</organism>
<dbReference type="RefSeq" id="WP_147072074.1">
    <property type="nucleotide sequence ID" value="NZ_AP021884.1"/>
</dbReference>
<sequence length="89" mass="9647">MEAITMLRSGNSLRFTAKKVEEHQGFGVDLGGVKSPDDFVNALVPWIEALGEVRPDLLDKLAQDLAKAKGAKLPPRLSVVPSSDYPEKS</sequence>
<dbReference type="EMBL" id="BKAD01000012">
    <property type="protein sequence ID" value="GEP30218.1"/>
    <property type="molecule type" value="Genomic_DNA"/>
</dbReference>
<dbReference type="AlphaFoldDB" id="A0A512L6W0"/>
<accession>A0A512L6W0</accession>
<dbReference type="Proteomes" id="UP000321337">
    <property type="component" value="Unassembled WGS sequence"/>
</dbReference>
<proteinExistence type="predicted"/>
<comment type="caution">
    <text evidence="1">The sequence shown here is derived from an EMBL/GenBank/DDBJ whole genome shotgun (WGS) entry which is preliminary data.</text>
</comment>
<keyword evidence="2" id="KW-1185">Reference proteome</keyword>
<reference evidence="1 2" key="1">
    <citation type="submission" date="2019-07" db="EMBL/GenBank/DDBJ databases">
        <title>Whole genome shotgun sequence of Thiobacillus plumbophilus NBRC 107929.</title>
        <authorList>
            <person name="Hosoyama A."/>
            <person name="Uohara A."/>
            <person name="Ohji S."/>
            <person name="Ichikawa N."/>
        </authorList>
    </citation>
    <scope>NUCLEOTIDE SEQUENCE [LARGE SCALE GENOMIC DNA]</scope>
    <source>
        <strain evidence="1 2">NBRC 107929</strain>
    </source>
</reference>
<protein>
    <submittedName>
        <fullName evidence="1">Uncharacterized protein</fullName>
    </submittedName>
</protein>
<gene>
    <name evidence="1" type="ORF">TPL01_13560</name>
</gene>